<evidence type="ECO:0000256" key="1">
    <source>
        <dbReference type="SAM" id="Phobius"/>
    </source>
</evidence>
<evidence type="ECO:0000313" key="3">
    <source>
        <dbReference type="Proteomes" id="UP000722357"/>
    </source>
</evidence>
<keyword evidence="1" id="KW-0812">Transmembrane</keyword>
<reference evidence="2" key="1">
    <citation type="journal article" date="2021" name="PeerJ">
        <title>Extensive microbial diversity within the chicken gut microbiome revealed by metagenomics and culture.</title>
        <authorList>
            <person name="Gilroy R."/>
            <person name="Ravi A."/>
            <person name="Getino M."/>
            <person name="Pursley I."/>
            <person name="Horton D.L."/>
            <person name="Alikhan N.F."/>
            <person name="Baker D."/>
            <person name="Gharbi K."/>
            <person name="Hall N."/>
            <person name="Watson M."/>
            <person name="Adriaenssens E.M."/>
            <person name="Foster-Nyarko E."/>
            <person name="Jarju S."/>
            <person name="Secka A."/>
            <person name="Antonio M."/>
            <person name="Oren A."/>
            <person name="Chaudhuri R.R."/>
            <person name="La Ragione R."/>
            <person name="Hildebrand F."/>
            <person name="Pallen M.J."/>
        </authorList>
    </citation>
    <scope>NUCLEOTIDE SEQUENCE</scope>
    <source>
        <strain evidence="2">9794</strain>
    </source>
</reference>
<dbReference type="Proteomes" id="UP000722357">
    <property type="component" value="Unassembled WGS sequence"/>
</dbReference>
<proteinExistence type="predicted"/>
<keyword evidence="1" id="KW-0472">Membrane</keyword>
<gene>
    <name evidence="2" type="ORF">K8V40_11900</name>
</gene>
<keyword evidence="1" id="KW-1133">Transmembrane helix</keyword>
<organism evidence="2 3">
    <name type="scientific">Phocaeicola plebeius</name>
    <dbReference type="NCBI Taxonomy" id="310297"/>
    <lineage>
        <taxon>Bacteria</taxon>
        <taxon>Pseudomonadati</taxon>
        <taxon>Bacteroidota</taxon>
        <taxon>Bacteroidia</taxon>
        <taxon>Bacteroidales</taxon>
        <taxon>Bacteroidaceae</taxon>
        <taxon>Phocaeicola</taxon>
    </lineage>
</organism>
<comment type="caution">
    <text evidence="2">The sequence shown here is derived from an EMBL/GenBank/DDBJ whole genome shotgun (WGS) entry which is preliminary data.</text>
</comment>
<accession>A0A921L6K3</accession>
<sequence length="193" mass="21833">MKYVIPILSLIISVIALAVALPRPNNLGFDYLGVIVALISIATALAVGFQIWNALSLEGRVQKMYERIRTENDKVVSELKAKNKADLQKNNAIIMHSVGYLVLSIEAQHAIYRNQYSKAFVYYFSSMEHLINLNNLGINHENKLKNQVITLLQNYDFTLREEDAKKIINIIINSKDGELVNLVPKIYSIVESV</sequence>
<evidence type="ECO:0000313" key="2">
    <source>
        <dbReference type="EMBL" id="HJF82329.1"/>
    </source>
</evidence>
<dbReference type="EMBL" id="DYWE01000120">
    <property type="protein sequence ID" value="HJF82329.1"/>
    <property type="molecule type" value="Genomic_DNA"/>
</dbReference>
<protein>
    <submittedName>
        <fullName evidence="2">Uncharacterized protein</fullName>
    </submittedName>
</protein>
<name>A0A921L6K3_9BACT</name>
<feature type="transmembrane region" description="Helical" evidence="1">
    <location>
        <begin position="30"/>
        <end position="55"/>
    </location>
</feature>
<dbReference type="AlphaFoldDB" id="A0A921L6K3"/>
<reference evidence="2" key="2">
    <citation type="submission" date="2021-09" db="EMBL/GenBank/DDBJ databases">
        <authorList>
            <person name="Gilroy R."/>
        </authorList>
    </citation>
    <scope>NUCLEOTIDE SEQUENCE</scope>
    <source>
        <strain evidence="2">9794</strain>
    </source>
</reference>